<reference evidence="1 2" key="1">
    <citation type="journal article" date="2016" name="Nat. Commun.">
        <title>Thousands of microbial genomes shed light on interconnected biogeochemical processes in an aquifer system.</title>
        <authorList>
            <person name="Anantharaman K."/>
            <person name="Brown C.T."/>
            <person name="Hug L.A."/>
            <person name="Sharon I."/>
            <person name="Castelle C.J."/>
            <person name="Probst A.J."/>
            <person name="Thomas B.C."/>
            <person name="Singh A."/>
            <person name="Wilkins M.J."/>
            <person name="Karaoz U."/>
            <person name="Brodie E.L."/>
            <person name="Williams K.H."/>
            <person name="Hubbard S.S."/>
            <person name="Banfield J.F."/>
        </authorList>
    </citation>
    <scope>NUCLEOTIDE SEQUENCE [LARGE SCALE GENOMIC DNA]</scope>
</reference>
<sequence>MKNEMFPILDQCVPDKTHLIIRFKHGGVWGVDEAMVYYSHCDNALGVFQGGHRLDSCSNYHDLNLHMVASIEVHPEPQKFLPKPEITRLWWKRLLGIK</sequence>
<name>A0A1G2HSJ7_9BACT</name>
<gene>
    <name evidence="1" type="ORF">A2822_01165</name>
</gene>
<proteinExistence type="predicted"/>
<evidence type="ECO:0000313" key="1">
    <source>
        <dbReference type="EMBL" id="OGZ65201.1"/>
    </source>
</evidence>
<dbReference type="Proteomes" id="UP000178774">
    <property type="component" value="Unassembled WGS sequence"/>
</dbReference>
<accession>A0A1G2HSJ7</accession>
<comment type="caution">
    <text evidence="1">The sequence shown here is derived from an EMBL/GenBank/DDBJ whole genome shotgun (WGS) entry which is preliminary data.</text>
</comment>
<dbReference type="EMBL" id="MHOP01000026">
    <property type="protein sequence ID" value="OGZ65201.1"/>
    <property type="molecule type" value="Genomic_DNA"/>
</dbReference>
<evidence type="ECO:0000313" key="2">
    <source>
        <dbReference type="Proteomes" id="UP000178774"/>
    </source>
</evidence>
<dbReference type="AlphaFoldDB" id="A0A1G2HSJ7"/>
<protein>
    <submittedName>
        <fullName evidence="1">Uncharacterized protein</fullName>
    </submittedName>
</protein>
<organism evidence="1 2">
    <name type="scientific">Candidatus Staskawiczbacteria bacterium RIFCSPHIGHO2_01_FULL_41_41</name>
    <dbReference type="NCBI Taxonomy" id="1802203"/>
    <lineage>
        <taxon>Bacteria</taxon>
        <taxon>Candidatus Staskawicziibacteriota</taxon>
    </lineage>
</organism>